<evidence type="ECO:0000313" key="3">
    <source>
        <dbReference type="Proteomes" id="UP000316621"/>
    </source>
</evidence>
<dbReference type="PANTHER" id="PTHR34468:SF2">
    <property type="entry name" value="MICROTUBULE-ASSOCIATED FUTSCH-LIKE PROTEIN"/>
    <property type="match status" value="1"/>
</dbReference>
<dbReference type="AlphaFoldDB" id="A0A4Y7JD00"/>
<protein>
    <submittedName>
        <fullName evidence="2">Uncharacterized protein</fullName>
    </submittedName>
</protein>
<dbReference type="PANTHER" id="PTHR34468">
    <property type="entry name" value="MICROTUBULE-ASSOCIATED FUTSCH-LIKE PROTEIN"/>
    <property type="match status" value="1"/>
</dbReference>
<name>A0A4Y7JD00_PAPSO</name>
<feature type="compositionally biased region" description="Basic and acidic residues" evidence="1">
    <location>
        <begin position="319"/>
        <end position="329"/>
    </location>
</feature>
<organism evidence="2 3">
    <name type="scientific">Papaver somniferum</name>
    <name type="common">Opium poppy</name>
    <dbReference type="NCBI Taxonomy" id="3469"/>
    <lineage>
        <taxon>Eukaryota</taxon>
        <taxon>Viridiplantae</taxon>
        <taxon>Streptophyta</taxon>
        <taxon>Embryophyta</taxon>
        <taxon>Tracheophyta</taxon>
        <taxon>Spermatophyta</taxon>
        <taxon>Magnoliopsida</taxon>
        <taxon>Ranunculales</taxon>
        <taxon>Papaveraceae</taxon>
        <taxon>Papaveroideae</taxon>
        <taxon>Papaver</taxon>
    </lineage>
</organism>
<keyword evidence="3" id="KW-1185">Reference proteome</keyword>
<evidence type="ECO:0000256" key="1">
    <source>
        <dbReference type="SAM" id="MobiDB-lite"/>
    </source>
</evidence>
<evidence type="ECO:0000313" key="2">
    <source>
        <dbReference type="EMBL" id="RZC58687.1"/>
    </source>
</evidence>
<sequence length="342" mass="37225">MDSTIKDQAATTGSTPGSKLRYTLRSATKVKEETLTTTPSSKRGRAASKGCQSLSGLELSAKDKDKSAKPPRRLSNPTKSTVSPSPRSIGTVTPIAEARGKRSNVSQGKAGTPGSDVSKSLIQRKFNVLASTSYWLTQIKLAESVGKHIISIGFFKLALEAGCEPLQRMRDELKAYALRNNLTEFGDSVNELLKSYNISEDLEQLQVSQTCSHVPEGTQSTEEDVSSCTSSATTKSRKLKPKSLNSESFKSSPIADSTKEGAKKQIPVKNKVSSNDSHMKPQRVSSRQKANKESETTEDKENSDNKSADELDPVEVSSVEDKKQDDKENMAQQMEEISLTEV</sequence>
<accession>A0A4Y7JD00</accession>
<feature type="compositionally biased region" description="Basic and acidic residues" evidence="1">
    <location>
        <begin position="290"/>
        <end position="309"/>
    </location>
</feature>
<feature type="region of interest" description="Disordered" evidence="1">
    <location>
        <begin position="1"/>
        <end position="116"/>
    </location>
</feature>
<dbReference type="OMA" id="EMPMDVG"/>
<proteinExistence type="predicted"/>
<dbReference type="EMBL" id="CM010718">
    <property type="protein sequence ID" value="RZC58687.1"/>
    <property type="molecule type" value="Genomic_DNA"/>
</dbReference>
<feature type="compositionally biased region" description="Polar residues" evidence="1">
    <location>
        <begin position="75"/>
        <end position="91"/>
    </location>
</feature>
<dbReference type="Proteomes" id="UP000316621">
    <property type="component" value="Chromosome 4"/>
</dbReference>
<feature type="region of interest" description="Disordered" evidence="1">
    <location>
        <begin position="209"/>
        <end position="342"/>
    </location>
</feature>
<feature type="compositionally biased region" description="Polar residues" evidence="1">
    <location>
        <begin position="243"/>
        <end position="255"/>
    </location>
</feature>
<feature type="compositionally biased region" description="Polar residues" evidence="1">
    <location>
        <begin position="103"/>
        <end position="116"/>
    </location>
</feature>
<dbReference type="Gramene" id="RZC58687">
    <property type="protein sequence ID" value="RZC58687"/>
    <property type="gene ID" value="C5167_005990"/>
</dbReference>
<dbReference type="OrthoDB" id="1930709at2759"/>
<reference evidence="2 3" key="1">
    <citation type="journal article" date="2018" name="Science">
        <title>The opium poppy genome and morphinan production.</title>
        <authorList>
            <person name="Guo L."/>
            <person name="Winzer T."/>
            <person name="Yang X."/>
            <person name="Li Y."/>
            <person name="Ning Z."/>
            <person name="He Z."/>
            <person name="Teodor R."/>
            <person name="Lu Y."/>
            <person name="Bowser T.A."/>
            <person name="Graham I.A."/>
            <person name="Ye K."/>
        </authorList>
    </citation>
    <scope>NUCLEOTIDE SEQUENCE [LARGE SCALE GENOMIC DNA]</scope>
    <source>
        <strain evidence="3">cv. HN1</strain>
        <tissue evidence="2">Leaves</tissue>
    </source>
</reference>
<feature type="compositionally biased region" description="Polar residues" evidence="1">
    <location>
        <begin position="209"/>
        <end position="234"/>
    </location>
</feature>
<gene>
    <name evidence="2" type="ORF">C5167_005990</name>
</gene>